<feature type="domain" description="Carrier" evidence="6">
    <location>
        <begin position="961"/>
        <end position="1036"/>
    </location>
</feature>
<dbReference type="PROSITE" id="PS00012">
    <property type="entry name" value="PHOSPHOPANTETHEINE"/>
    <property type="match status" value="3"/>
</dbReference>
<dbReference type="PANTHER" id="PTHR45527">
    <property type="entry name" value="NONRIBOSOMAL PEPTIDE SYNTHETASE"/>
    <property type="match status" value="1"/>
</dbReference>
<dbReference type="PROSITE" id="PS50075">
    <property type="entry name" value="CARRIER"/>
    <property type="match status" value="3"/>
</dbReference>
<comment type="similarity">
    <text evidence="2">Belongs to the ATP-dependent AMP-binding enzyme family.</text>
</comment>
<evidence type="ECO:0000256" key="1">
    <source>
        <dbReference type="ARBA" id="ARBA00001957"/>
    </source>
</evidence>
<dbReference type="InterPro" id="IPR006162">
    <property type="entry name" value="Ppantetheine_attach_site"/>
</dbReference>
<dbReference type="FunFam" id="3.30.559.10:FF:000012">
    <property type="entry name" value="Non-ribosomal peptide synthetase"/>
    <property type="match status" value="1"/>
</dbReference>
<dbReference type="GO" id="GO:0008610">
    <property type="term" value="P:lipid biosynthetic process"/>
    <property type="evidence" value="ECO:0007669"/>
    <property type="project" value="UniProtKB-ARBA"/>
</dbReference>
<dbReference type="SMART" id="SM00823">
    <property type="entry name" value="PKS_PP"/>
    <property type="match status" value="3"/>
</dbReference>
<dbReference type="Pfam" id="PF00501">
    <property type="entry name" value="AMP-binding"/>
    <property type="match status" value="4"/>
</dbReference>
<comment type="caution">
    <text evidence="7">The sequence shown here is derived from an EMBL/GenBank/DDBJ whole genome shotgun (WGS) entry which is preliminary data.</text>
</comment>
<keyword evidence="3" id="KW-0596">Phosphopantetheine</keyword>
<dbReference type="InterPro" id="IPR001242">
    <property type="entry name" value="Condensation_dom"/>
</dbReference>
<dbReference type="Gene3D" id="3.40.50.980">
    <property type="match status" value="4"/>
</dbReference>
<dbReference type="InterPro" id="IPR020806">
    <property type="entry name" value="PKS_PP-bd"/>
</dbReference>
<dbReference type="GO" id="GO:0017000">
    <property type="term" value="P:antibiotic biosynthetic process"/>
    <property type="evidence" value="ECO:0007669"/>
    <property type="project" value="UniProtKB-ARBA"/>
</dbReference>
<dbReference type="Pfam" id="PF00550">
    <property type="entry name" value="PP-binding"/>
    <property type="match status" value="3"/>
</dbReference>
<dbReference type="Gene3D" id="3.30.300.30">
    <property type="match status" value="3"/>
</dbReference>
<dbReference type="NCBIfam" id="TIGR01733">
    <property type="entry name" value="AA-adenyl-dom"/>
    <property type="match status" value="3"/>
</dbReference>
<evidence type="ECO:0000259" key="6">
    <source>
        <dbReference type="PROSITE" id="PS50075"/>
    </source>
</evidence>
<dbReference type="InterPro" id="IPR036736">
    <property type="entry name" value="ACP-like_sf"/>
</dbReference>
<dbReference type="InterPro" id="IPR020845">
    <property type="entry name" value="AMP-binding_CS"/>
</dbReference>
<organism evidence="7">
    <name type="scientific">Streptomyces tendae</name>
    <dbReference type="NCBI Taxonomy" id="1932"/>
    <lineage>
        <taxon>Bacteria</taxon>
        <taxon>Bacillati</taxon>
        <taxon>Actinomycetota</taxon>
        <taxon>Actinomycetes</taxon>
        <taxon>Kitasatosporales</taxon>
        <taxon>Streptomycetaceae</taxon>
        <taxon>Streptomyces</taxon>
    </lineage>
</organism>
<dbReference type="Gene3D" id="2.30.38.10">
    <property type="entry name" value="Luciferase, Domain 3"/>
    <property type="match status" value="2"/>
</dbReference>
<proteinExistence type="inferred from homology"/>
<dbReference type="InterPro" id="IPR042099">
    <property type="entry name" value="ANL_N_sf"/>
</dbReference>
<name>A0A6B3R574_STRTE</name>
<dbReference type="InterPro" id="IPR000873">
    <property type="entry name" value="AMP-dep_synth/lig_dom"/>
</dbReference>
<reference evidence="7" key="1">
    <citation type="journal article" date="2020" name="Microorganisms">
        <title>Isolation, Genomic and Metabolomic Characterization of Streptomyces tendae VITAKN with Quorum Sensing Inhibitory Activity from Southern India.</title>
        <authorList>
            <person name="Ishaque N.M."/>
            <person name="Burgsdorf I."/>
            <person name="Limlingan Malit J.J."/>
            <person name="Saha S."/>
            <person name="Teta R."/>
            <person name="Ewe D."/>
            <person name="Kannabiran K."/>
            <person name="Hrouzek P."/>
            <person name="Steindler L."/>
            <person name="Costantino V."/>
            <person name="Saurav K."/>
        </authorList>
    </citation>
    <scope>NUCLEOTIDE SEQUENCE</scope>
    <source>
        <strain evidence="7">VITAKN</strain>
    </source>
</reference>
<dbReference type="Gene3D" id="3.30.559.30">
    <property type="entry name" value="Nonribosomal peptide synthetase, condensation domain"/>
    <property type="match status" value="4"/>
</dbReference>
<dbReference type="FunFam" id="3.30.300.30:FF:000010">
    <property type="entry name" value="Enterobactin synthetase component F"/>
    <property type="match status" value="3"/>
</dbReference>
<evidence type="ECO:0000256" key="4">
    <source>
        <dbReference type="ARBA" id="ARBA00022553"/>
    </source>
</evidence>
<protein>
    <submittedName>
        <fullName evidence="7">Amino acid adenylation domain-containing protein</fullName>
    </submittedName>
</protein>
<dbReference type="NCBIfam" id="NF003417">
    <property type="entry name" value="PRK04813.1"/>
    <property type="match status" value="4"/>
</dbReference>
<dbReference type="InterPro" id="IPR045851">
    <property type="entry name" value="AMP-bd_C_sf"/>
</dbReference>
<feature type="non-terminal residue" evidence="7">
    <location>
        <position position="3920"/>
    </location>
</feature>
<dbReference type="Pfam" id="PF00668">
    <property type="entry name" value="Condensation"/>
    <property type="match status" value="4"/>
</dbReference>
<evidence type="ECO:0000313" key="7">
    <source>
        <dbReference type="EMBL" id="NEV92524.1"/>
    </source>
</evidence>
<evidence type="ECO:0000256" key="2">
    <source>
        <dbReference type="ARBA" id="ARBA00006432"/>
    </source>
</evidence>
<comment type="cofactor">
    <cofactor evidence="1">
        <name>pantetheine 4'-phosphate</name>
        <dbReference type="ChEBI" id="CHEBI:47942"/>
    </cofactor>
</comment>
<gene>
    <name evidence="7" type="ORF">GUR47_38495</name>
</gene>
<dbReference type="FunFam" id="1.10.1200.10:FF:000016">
    <property type="entry name" value="Non-ribosomal peptide synthase"/>
    <property type="match status" value="3"/>
</dbReference>
<dbReference type="GO" id="GO:0003824">
    <property type="term" value="F:catalytic activity"/>
    <property type="evidence" value="ECO:0007669"/>
    <property type="project" value="InterPro"/>
</dbReference>
<dbReference type="FunFam" id="3.40.50.980:FF:000001">
    <property type="entry name" value="Non-ribosomal peptide synthetase"/>
    <property type="match status" value="2"/>
</dbReference>
<dbReference type="Gene3D" id="3.40.50.12780">
    <property type="entry name" value="N-terminal domain of ligase-like"/>
    <property type="match status" value="2"/>
</dbReference>
<dbReference type="InterPro" id="IPR023213">
    <property type="entry name" value="CAT-like_dom_sf"/>
</dbReference>
<dbReference type="CDD" id="cd19540">
    <property type="entry name" value="LCL_NRPS-like"/>
    <property type="match status" value="3"/>
</dbReference>
<dbReference type="InterPro" id="IPR010071">
    <property type="entry name" value="AA_adenyl_dom"/>
</dbReference>
<keyword evidence="4" id="KW-0597">Phosphoprotein</keyword>
<dbReference type="Gene3D" id="1.10.1200.10">
    <property type="entry name" value="ACP-like"/>
    <property type="match status" value="3"/>
</dbReference>
<dbReference type="EMBL" id="JAAIFS010000016">
    <property type="protein sequence ID" value="NEV92524.1"/>
    <property type="molecule type" value="Genomic_DNA"/>
</dbReference>
<dbReference type="SUPFAM" id="SSF47336">
    <property type="entry name" value="ACP-like"/>
    <property type="match status" value="3"/>
</dbReference>
<evidence type="ECO:0000256" key="5">
    <source>
        <dbReference type="SAM" id="MobiDB-lite"/>
    </source>
</evidence>
<dbReference type="InterPro" id="IPR009081">
    <property type="entry name" value="PP-bd_ACP"/>
</dbReference>
<dbReference type="InterPro" id="IPR025110">
    <property type="entry name" value="AMP-bd_C"/>
</dbReference>
<dbReference type="CDD" id="cd19543">
    <property type="entry name" value="DCL_NRPS"/>
    <property type="match status" value="1"/>
</dbReference>
<feature type="domain" description="Carrier" evidence="6">
    <location>
        <begin position="2000"/>
        <end position="2075"/>
    </location>
</feature>
<dbReference type="PROSITE" id="PS00455">
    <property type="entry name" value="AMP_BINDING"/>
    <property type="match status" value="4"/>
</dbReference>
<accession>A0A6B3R574</accession>
<dbReference type="FunFam" id="2.30.38.10:FF:000001">
    <property type="entry name" value="Non-ribosomal peptide synthetase PvdI"/>
    <property type="match status" value="3"/>
</dbReference>
<evidence type="ECO:0000256" key="3">
    <source>
        <dbReference type="ARBA" id="ARBA00022450"/>
    </source>
</evidence>
<dbReference type="Gene3D" id="3.30.559.10">
    <property type="entry name" value="Chloramphenicol acetyltransferase-like domain"/>
    <property type="match status" value="4"/>
</dbReference>
<dbReference type="Pfam" id="PF13193">
    <property type="entry name" value="AMP-binding_C"/>
    <property type="match status" value="3"/>
</dbReference>
<dbReference type="CDD" id="cd12116">
    <property type="entry name" value="A_NRPS_Ta1_like"/>
    <property type="match status" value="1"/>
</dbReference>
<dbReference type="SUPFAM" id="SSF52777">
    <property type="entry name" value="CoA-dependent acyltransferases"/>
    <property type="match status" value="8"/>
</dbReference>
<dbReference type="GO" id="GO:0031177">
    <property type="term" value="F:phosphopantetheine binding"/>
    <property type="evidence" value="ECO:0007669"/>
    <property type="project" value="InterPro"/>
</dbReference>
<dbReference type="CDD" id="cd05930">
    <property type="entry name" value="A_NRPS"/>
    <property type="match status" value="2"/>
</dbReference>
<sequence>MSRTARKIEDILPLAPLQEGLLFHSVYDEGELDPYVVQMSFDIDGALDTAALRTAAEKLLARHANLRVAFRQRKSGDWAQLVMREVPLPWTERDLSALPETERAEAAAGLIAAERATRFDVTRPPLLRFTLLRLGADRHRLVLTNHHLLLDGWSLPVLMGDLFALYDAGGDDSALPRVRPYRDYLTWLEDQDRDTARDAWRDTFADLVEPTLVAPGADRAAVAGAEVRAELPREETAALTELARGRGLTLSTVVQSAWAIALSKHLGRDDIVFGTTVSGRPPEIDGVERMVGLFINTLPSRVRLRAAEPLAGLVARVQREQAALTPHQHLGLAEIQRTVGHGELFDTSMVFQNYPVNRSGTAGTGIGAAISLAPGKNREATHYPLLLIAAARDSMTFRLNHRPDLFDAATAQQILDRFVRVLRALVTDPEQPVGRLDLLTDRERDSVLREWNDTAHDVPDATVLGLFRAQADRTPQAPAVTSAGRTLTYAELDARSSRLAHLLAEHGAAPERFVAIALPRDCDTVVALLAVLKTGAAYLPVDPDYPAERIAFMLADTEPALLLTTRELAPGIPDSGAPRLLLDDPAHTGDLAARPATAPTVPIPPGLPAYVIYTSGSTGRPKGVVIEHRSLGAYLQWARDAYPAMTGTSLLHSPISFDLTVTALYTTLVSGGLVRVADLDERAAEGPGATFLKGTPSVLALLEALPAEASPSELIMLGGELLLGEVADRWRARRPDADLLNVYGATEATVNSVQYRIPAGAPASTGPVPVGRPFWNTQVYVLDSGLRPVPPGVPGEAYIAGTGLARGYWRRAALTSERFVANPYGPPGSRMYRTGDVLRWNHDGRLEFVGRGDGQVKLRGYRIELGEIEAVLAGHEGVTQAAVLLREDQPGDKRLVAYAATAGASVPADALRALAADRLPDYMVPSAFVVLDAFPLTPNGKLDRRALPAPDYGPQAGGGRAPRSPREDILCTLFAEVLGVGSVTIDDDFFALGGHSLLATKLVSRIRSALGAEMAIRQLFETPTVAGLSGALDTGNGAARTPVTAVLPRPERLPLSHAQRRLWFLHRFEGPSAAYNSPVALRLSGALDRAALEHALADLTARHETLRTVLAEDAEGPHQVVLDEARPSLAVVSSDATRLAADLSEAAGHAFDLASEPPLRATLFEVGGDEHVLLLLTHHVATDAWSRAPLARDLTAAYAARVRGAAPEWAPLPVQYADYSLWQRDVLGTEDDPDSEAGRQLDYWGKTLAGLPQELSLPFDRPRPAVASHRGDVVTFELPPELHDRLARVARDSRTSLFMVLQASLATLLSRLGAGTDIPLGTPIAGRTDDTLDDLVGFFVNTLVLRTDVSGDPTFAELLERVRTADLAAYAHQDMPFERLVEAVNPERSLSRHPLFQTMLNLNNAGPVEALDEIAKLPGLTVHHEPVETHRVKFDLGFSFAESHSTTGTPGGLRGALQYSTDVFDRSTAEALVQRMVKVLEWVVASGNGSRVSEVEVLEEAEREQILSGWQGASRPMRGVSLPELFTEQTERTPDAVAVECGDRVLTYGELDAWSARVAGWLHTQGVGRGSFVAVKLPRSVELIVALLAVTKTGAAYVPVDPEYPAERVAHILSDATPALVIDDTAMLEQETDGPFDGVRIDPHDPVYVIYTSGSTGRPKGVVVEHASVGAYLERAREVYPDASGTALLHSSVAFDLTVTALYTPLVSGGRVILTDLDEHAATTGQPTFMKVTPSHLGMLEALPEEVSPSGTLITGGEALVGEALAAWRAAHPDVTVINAYGPTEATVNCTDFRIEPGEQVPSGPVPIGRPFWNTRAYVLDDHLRPVPPGVTGELYVAGIVLARGYHNRPDLTAERFTADPYGPPGTRMYRTGDTARWTHTGQLTYTGRTDDQIKLRGFRIELGEIQAVLMTHPHITQAAVIVREDQPGDQRLTAYTVNTAGTDTTTDDLAAHTAAHLPAYMIPSHFITLDQLPLTPNGKLDRNALPTPDYNQHTSEGRAPRTPHEEALCTLFADVLGTDTVTIDDDFFHLGGHSLLATKLVSRIRTDIGAELPIRQLFETPTVAGISAALADKARAARRGVVAVDPRPARIPLSYAQQRLWFLNRFEGPSATYNAPVALRLTGALDREALRLALADVVTRHESLRTVFAEDAEGAHQIVRGPADARPEFTIVETDEARLRDDLAWAAGHPFDLAAEIPFRASLFALSEEEHVLLLLTHHIVSDAWSRAPLARDLTAAYAARVRNAAAPEWAPLPVQYADYSLWQRDILGTEDDPDSEITRQLDYWTHTLTGLPDQLELPYDRPRPAVATYRGDRIPFDIPAEVYERVGEVARSVQASPFMVLQAALAALLTRLGAGTDIPLGTPIAGRTDEALDDLVGVFLNTLVLRTDTSGNPTFAELVDRVRERNLGAYAHQDLPFERLAEAVNPERSLARHPLFQVLLTLNNTDYQGALDSLGDLPGLRAEREPIESSVAKFDLAFGYTERRDPHGRVTSLHGVLEFSTDLFDRRTAGALVDRLLRFLDHAVTTPDVKVGDIEILAGAERGRLLELWNDTAREVPERSVVELFEERVASNPLAEAVVAGEEALSYEELDARAERLARVLVERGAGAERFVAVALPRSVDLVVALLAVWKTGAAYLPLDTEYPAERLAYMLDDANPVLLLTTSDLTPVLPEEPAVPRLLLDTPETTEALSRPAGDRSLTRPALANPAYVIYTSGSTGRPKGVVVPQGALVNFLAAMRDRFELGAGDRLVAVTTVGFDIAGLELFVPLLSGASITLAERDVVRDPAALCRLVRSAGASVMQATPSLWRAMLAEDASALAGVRVLVGGEALPADLAEALVQRAMSVINLYGPTETTIWSTEWPVTAEGARRPRIGRPIANTRVYVLDGTLRPVPAGVPGELYIAGDGVVRGYHGRPGLTSERFVADPHGPSGTRMYRTGDLVRWTVDGELEYLSRVDDQVKLRGFRIELGEIEAVLAGHERVAQAAVLVREDRPGDRRLVAYLVPAAEAVETAEVRAHLAAHLPDYMVPSAFVTLGSFPLTPNGKLDRRALPAPDYDQGTSEGRAPRTPREDILCTLFAEVLGAGSVTIDDDFFALGGHSLLATKLVSRIRTVLDTEIAVRRLFEAPTVAELASVLDNATGTRKPLRATVSRPDRVPLSYAQRRLWFLHRFEGPSATYNLPVALRMTGTLDQEALRLALADVVDRHESLRTVFAEDAEGPYQIVQDTAEVSLTVTATDEEHLPEDVDRASRAPFELSEEPPLRAFLFELGEDEYVLLAVVHHIAGDAWSMGPLAQDLTAAYAARVRGAAPEWAPLPVQYADYSLWQRDVLGSEDDPDSEAGRQLEYWKNSLSDLSAELSLPFDRPRPATASYVGDRVTFELPEDVYGGLVRVARAGRSSLFMVLQTALATLLSRLGAGTDIPLGTPIAGRTDDALDKLVGFFVNTLVLRTDVSGDPTFAELLERVRTADLAAYAHQDLPFERLVEAVNPERSLARHPLFQTMLTLNNTDQGAASAVASLPGLEVSSRPVGIGAAKFDLSFRLAERRPTSESESAALGGALDYSTDLFDRETAQSITERFVRVLTALAQDPDRRVSEVEVLEEAEREQILSGWQGASRPVRGASLPQLIAEQAERTPDAVAVECGDRALTYGELDAWSARTAGWLHTQGVGRGTFVAVKLPRSVELIVALLAVTKTGAAYVPVDPEYPQERVAHILSDATPALVIDDTAMLEQKTDGPFNGVRIDPHDPVYVIYTSGSTGRPKGVVVEHASVGAYLERAREVYPDASGTALLHSSVAFDLTVTALYTPLVSGGRVVLTDLDEHAAASGQPTFMKVTPSHLGLLEALPDEISPSGTLITGGEALLGEALASWRSTHPDVKVINAYGPTEATVNCTDFHIQPGEPVPSGPVPIGRPFWNTRA</sequence>
<feature type="domain" description="Carrier" evidence="6">
    <location>
        <begin position="3066"/>
        <end position="3141"/>
    </location>
</feature>
<dbReference type="GO" id="GO:0043041">
    <property type="term" value="P:amino acid activation for nonribosomal peptide biosynthetic process"/>
    <property type="evidence" value="ECO:0007669"/>
    <property type="project" value="TreeGrafter"/>
</dbReference>
<dbReference type="GO" id="GO:0005829">
    <property type="term" value="C:cytosol"/>
    <property type="evidence" value="ECO:0007669"/>
    <property type="project" value="TreeGrafter"/>
</dbReference>
<feature type="region of interest" description="Disordered" evidence="5">
    <location>
        <begin position="942"/>
        <end position="964"/>
    </location>
</feature>
<dbReference type="SUPFAM" id="SSF56801">
    <property type="entry name" value="Acetyl-CoA synthetase-like"/>
    <property type="match status" value="4"/>
</dbReference>
<dbReference type="GO" id="GO:0044550">
    <property type="term" value="P:secondary metabolite biosynthetic process"/>
    <property type="evidence" value="ECO:0007669"/>
    <property type="project" value="UniProtKB-ARBA"/>
</dbReference>
<dbReference type="FunFam" id="3.40.50.12780:FF:000012">
    <property type="entry name" value="Non-ribosomal peptide synthetase"/>
    <property type="match status" value="1"/>
</dbReference>
<dbReference type="GO" id="GO:0072330">
    <property type="term" value="P:monocarboxylic acid biosynthetic process"/>
    <property type="evidence" value="ECO:0007669"/>
    <property type="project" value="UniProtKB-ARBA"/>
</dbReference>
<dbReference type="RefSeq" id="WP_164461271.1">
    <property type="nucleotide sequence ID" value="NZ_JAAIFS010000016.1"/>
</dbReference>
<dbReference type="PANTHER" id="PTHR45527:SF1">
    <property type="entry name" value="FATTY ACID SYNTHASE"/>
    <property type="match status" value="1"/>
</dbReference>